<evidence type="ECO:0000259" key="2">
    <source>
        <dbReference type="Pfam" id="PF07452"/>
    </source>
</evidence>
<sequence length="222" mass="22868">MSYNASNQTLTVTTSLVGLAPNSTHPAHIHQGSCDHPSGILYALQNVVADAKGQGTTTTVIHNVAGGIPATGWSIVVHNGPNMQPADQHAHIACASVQNPQALTTVNTTLGPTLDANENATGTAHLQLNNGTLTVTLHVSGLAPNSQHAAHIHAGNCQATMQVLYDLSPLQSDSAGNASKTMTFSGVAAIPSTGWDINVHYSTDLSTQTGYNPILCGNVVPD</sequence>
<dbReference type="Proteomes" id="UP001344906">
    <property type="component" value="Unassembled WGS sequence"/>
</dbReference>
<evidence type="ECO:0000256" key="1">
    <source>
        <dbReference type="ARBA" id="ARBA00010457"/>
    </source>
</evidence>
<comment type="similarity">
    <text evidence="1">Belongs to the Cu-Zn superoxide dismutase family.</text>
</comment>
<evidence type="ECO:0000313" key="4">
    <source>
        <dbReference type="Proteomes" id="UP001344906"/>
    </source>
</evidence>
<comment type="caution">
    <text evidence="3">The sequence shown here is derived from an EMBL/GenBank/DDBJ whole genome shotgun (WGS) entry which is preliminary data.</text>
</comment>
<evidence type="ECO:0000313" key="3">
    <source>
        <dbReference type="EMBL" id="GLV56054.1"/>
    </source>
</evidence>
<protein>
    <recommendedName>
        <fullName evidence="2">CHRD domain-containing protein</fullName>
    </recommendedName>
</protein>
<name>A0ABQ6FPB0_9CHLR</name>
<dbReference type="InterPro" id="IPR010895">
    <property type="entry name" value="CHRD"/>
</dbReference>
<dbReference type="Gene3D" id="2.60.40.200">
    <property type="entry name" value="Superoxide dismutase, copper/zinc binding domain"/>
    <property type="match status" value="1"/>
</dbReference>
<gene>
    <name evidence="3" type="ORF">KDH_28980</name>
</gene>
<dbReference type="EMBL" id="BSRI01000001">
    <property type="protein sequence ID" value="GLV56054.1"/>
    <property type="molecule type" value="Genomic_DNA"/>
</dbReference>
<proteinExistence type="inferred from homology"/>
<accession>A0ABQ6FPB0</accession>
<dbReference type="Pfam" id="PF07452">
    <property type="entry name" value="CHRD"/>
    <property type="match status" value="1"/>
</dbReference>
<dbReference type="InterPro" id="IPR036423">
    <property type="entry name" value="SOD-like_Cu/Zn_dom_sf"/>
</dbReference>
<feature type="domain" description="CHRD" evidence="2">
    <location>
        <begin position="116"/>
        <end position="201"/>
    </location>
</feature>
<dbReference type="SUPFAM" id="SSF49329">
    <property type="entry name" value="Cu,Zn superoxide dismutase-like"/>
    <property type="match status" value="2"/>
</dbReference>
<keyword evidence="4" id="KW-1185">Reference proteome</keyword>
<reference evidence="3 4" key="1">
    <citation type="submission" date="2023-02" db="EMBL/GenBank/DDBJ databases">
        <title>Dictyobacter halimunensis sp. nov., a new member of the class Ktedonobacteria from forest soil in a geothermal area.</title>
        <authorList>
            <person name="Rachmania M.K."/>
            <person name="Ningsih F."/>
            <person name="Sakai Y."/>
            <person name="Yabe S."/>
            <person name="Yokota A."/>
            <person name="Sjamsuridzal W."/>
        </authorList>
    </citation>
    <scope>NUCLEOTIDE SEQUENCE [LARGE SCALE GENOMIC DNA]</scope>
    <source>
        <strain evidence="3 4">S3.2.2.5</strain>
    </source>
</reference>
<organism evidence="3 4">
    <name type="scientific">Dictyobacter halimunensis</name>
    <dbReference type="NCBI Taxonomy" id="3026934"/>
    <lineage>
        <taxon>Bacteria</taxon>
        <taxon>Bacillati</taxon>
        <taxon>Chloroflexota</taxon>
        <taxon>Ktedonobacteria</taxon>
        <taxon>Ktedonobacterales</taxon>
        <taxon>Dictyobacteraceae</taxon>
        <taxon>Dictyobacter</taxon>
    </lineage>
</organism>